<dbReference type="EMBL" id="CP002838">
    <property type="protein sequence ID" value="AEM38324.1"/>
    <property type="molecule type" value="Genomic_DNA"/>
</dbReference>
<dbReference type="AlphaFoldDB" id="G0EG76"/>
<evidence type="ECO:0000256" key="2">
    <source>
        <dbReference type="ARBA" id="ARBA00022722"/>
    </source>
</evidence>
<dbReference type="eggNOG" id="arCOG02108">
    <property type="taxonomic scope" value="Archaea"/>
</dbReference>
<dbReference type="PANTHER" id="PTHR33397:SF5">
    <property type="entry name" value="RNASE YUTE-RELATED"/>
    <property type="match status" value="1"/>
</dbReference>
<dbReference type="HOGENOM" id="CLU_142825_1_0_2"/>
<dbReference type="InParanoid" id="G0EG76"/>
<dbReference type="GeneID" id="11140100"/>
<name>G0EG76_PYRF1</name>
<proteinExistence type="inferred from homology"/>
<evidence type="ECO:0000256" key="1">
    <source>
        <dbReference type="ARBA" id="ARBA00022649"/>
    </source>
</evidence>
<dbReference type="RefSeq" id="WP_014026001.1">
    <property type="nucleotide sequence ID" value="NC_015931.1"/>
</dbReference>
<dbReference type="NCBIfam" id="NF047751">
    <property type="entry name" value="HepT_toxin"/>
    <property type="match status" value="1"/>
</dbReference>
<dbReference type="PANTHER" id="PTHR33397">
    <property type="entry name" value="UPF0331 PROTEIN YUTE"/>
    <property type="match status" value="1"/>
</dbReference>
<dbReference type="Proteomes" id="UP000001037">
    <property type="component" value="Chromosome"/>
</dbReference>
<dbReference type="Pfam" id="PF01934">
    <property type="entry name" value="HepT-like"/>
    <property type="match status" value="1"/>
</dbReference>
<dbReference type="InterPro" id="IPR052379">
    <property type="entry name" value="Type_VII_TA_RNase"/>
</dbReference>
<dbReference type="GO" id="GO:0004540">
    <property type="term" value="F:RNA nuclease activity"/>
    <property type="evidence" value="ECO:0007669"/>
    <property type="project" value="InterPro"/>
</dbReference>
<gene>
    <name evidence="5" type="ordered locus">Pyrfu_0453</name>
</gene>
<evidence type="ECO:0000256" key="4">
    <source>
        <dbReference type="ARBA" id="ARBA00024207"/>
    </source>
</evidence>
<reference evidence="5 6" key="1">
    <citation type="journal article" date="2011" name="Stand. Genomic Sci.">
        <title>Complete genome sequence of the hyperthermophilic chemolithoautotroph Pyrolobus fumarii type strain (1A).</title>
        <authorList>
            <person name="Anderson I."/>
            <person name="Goker M."/>
            <person name="Nolan M."/>
            <person name="Lucas S."/>
            <person name="Hammon N."/>
            <person name="Deshpande S."/>
            <person name="Cheng J.F."/>
            <person name="Tapia R."/>
            <person name="Han C."/>
            <person name="Goodwin L."/>
            <person name="Pitluck S."/>
            <person name="Huntemann M."/>
            <person name="Liolios K."/>
            <person name="Ivanova N."/>
            <person name="Pagani I."/>
            <person name="Mavromatis K."/>
            <person name="Ovchinikova G."/>
            <person name="Pati A."/>
            <person name="Chen A."/>
            <person name="Palaniappan K."/>
            <person name="Land M."/>
            <person name="Hauser L."/>
            <person name="Brambilla E.M."/>
            <person name="Huber H."/>
            <person name="Yasawong M."/>
            <person name="Rohde M."/>
            <person name="Spring S."/>
            <person name="Abt B."/>
            <person name="Sikorski J."/>
            <person name="Wirth R."/>
            <person name="Detter J.C."/>
            <person name="Woyke T."/>
            <person name="Bristow J."/>
            <person name="Eisen J.A."/>
            <person name="Markowitz V."/>
            <person name="Hugenholtz P."/>
            <person name="Kyrpides N.C."/>
            <person name="Klenk H.P."/>
            <person name="Lapidus A."/>
        </authorList>
    </citation>
    <scope>NUCLEOTIDE SEQUENCE [LARGE SCALE GENOMIC DNA]</scope>
    <source>
        <strain evidence="6">DSM 11204 / 1A</strain>
    </source>
</reference>
<dbReference type="Gene3D" id="1.20.120.580">
    <property type="entry name" value="bsu32300-like"/>
    <property type="match status" value="1"/>
</dbReference>
<protein>
    <recommendedName>
        <fullName evidence="7">DUF86 domain-containing protein</fullName>
    </recommendedName>
</protein>
<dbReference type="GO" id="GO:0016787">
    <property type="term" value="F:hydrolase activity"/>
    <property type="evidence" value="ECO:0007669"/>
    <property type="project" value="UniProtKB-KW"/>
</dbReference>
<evidence type="ECO:0000313" key="6">
    <source>
        <dbReference type="Proteomes" id="UP000001037"/>
    </source>
</evidence>
<evidence type="ECO:0000256" key="3">
    <source>
        <dbReference type="ARBA" id="ARBA00022801"/>
    </source>
</evidence>
<evidence type="ECO:0000313" key="5">
    <source>
        <dbReference type="EMBL" id="AEM38324.1"/>
    </source>
</evidence>
<dbReference type="KEGG" id="pfm:Pyrfu_0453"/>
<organism evidence="5 6">
    <name type="scientific">Pyrolobus fumarii (strain DSM 11204 / 1A)</name>
    <dbReference type="NCBI Taxonomy" id="694429"/>
    <lineage>
        <taxon>Archaea</taxon>
        <taxon>Thermoproteota</taxon>
        <taxon>Thermoprotei</taxon>
        <taxon>Desulfurococcales</taxon>
        <taxon>Pyrodictiaceae</taxon>
        <taxon>Pyrolobus</taxon>
    </lineage>
</organism>
<keyword evidence="3" id="KW-0378">Hydrolase</keyword>
<evidence type="ECO:0008006" key="7">
    <source>
        <dbReference type="Google" id="ProtNLM"/>
    </source>
</evidence>
<keyword evidence="1" id="KW-1277">Toxin-antitoxin system</keyword>
<dbReference type="STRING" id="694429.Pyrfu_0453"/>
<comment type="similarity">
    <text evidence="4">Belongs to the HepT RNase toxin family.</text>
</comment>
<keyword evidence="2" id="KW-0540">Nuclease</keyword>
<dbReference type="InterPro" id="IPR008201">
    <property type="entry name" value="HepT-like"/>
</dbReference>
<accession>G0EG76</accession>
<keyword evidence="6" id="KW-1185">Reference proteome</keyword>
<dbReference type="GO" id="GO:0110001">
    <property type="term" value="C:toxin-antitoxin complex"/>
    <property type="evidence" value="ECO:0007669"/>
    <property type="project" value="InterPro"/>
</dbReference>
<dbReference type="SUPFAM" id="SSF81593">
    <property type="entry name" value="Nucleotidyltransferase substrate binding subunit/domain"/>
    <property type="match status" value="1"/>
</dbReference>
<dbReference type="OrthoDB" id="28888at2157"/>
<dbReference type="InterPro" id="IPR037038">
    <property type="entry name" value="HepT-like_sf"/>
</dbReference>
<sequence>MGLRTWVEELAALHLLQVQAQALIDMAKRFAAELGYTPSTTREAIQALRREGVINDAEARLLKSIAGFRNIVVHEYATVDMRLVRRLVEEREYSKPVVLAAKLLEEAHKRGIDP</sequence>